<dbReference type="InterPro" id="IPR027417">
    <property type="entry name" value="P-loop_NTPase"/>
</dbReference>
<dbReference type="PANTHER" id="PTHR37816">
    <property type="entry name" value="YALI0E33011P"/>
    <property type="match status" value="1"/>
</dbReference>
<evidence type="ECO:0000313" key="1">
    <source>
        <dbReference type="EMBL" id="MFD2095109.1"/>
    </source>
</evidence>
<dbReference type="Proteomes" id="UP001597380">
    <property type="component" value="Unassembled WGS sequence"/>
</dbReference>
<keyword evidence="1" id="KW-0808">Transferase</keyword>
<organism evidence="1 2">
    <name type="scientific">Corallincola platygyrae</name>
    <dbReference type="NCBI Taxonomy" id="1193278"/>
    <lineage>
        <taxon>Bacteria</taxon>
        <taxon>Pseudomonadati</taxon>
        <taxon>Pseudomonadota</taxon>
        <taxon>Gammaproteobacteria</taxon>
        <taxon>Alteromonadales</taxon>
        <taxon>Psychromonadaceae</taxon>
        <taxon>Corallincola</taxon>
    </lineage>
</organism>
<reference evidence="2" key="1">
    <citation type="journal article" date="2019" name="Int. J. Syst. Evol. Microbiol.">
        <title>The Global Catalogue of Microorganisms (GCM) 10K type strain sequencing project: providing services to taxonomists for standard genome sequencing and annotation.</title>
        <authorList>
            <consortium name="The Broad Institute Genomics Platform"/>
            <consortium name="The Broad Institute Genome Sequencing Center for Infectious Disease"/>
            <person name="Wu L."/>
            <person name="Ma J."/>
        </authorList>
    </citation>
    <scope>NUCLEOTIDE SEQUENCE [LARGE SCALE GENOMIC DNA]</scope>
    <source>
        <strain evidence="2">CGMCC 1.10992</strain>
    </source>
</reference>
<keyword evidence="1" id="KW-0418">Kinase</keyword>
<keyword evidence="2" id="KW-1185">Reference proteome</keyword>
<dbReference type="Gene3D" id="3.40.50.300">
    <property type="entry name" value="P-loop containing nucleotide triphosphate hydrolases"/>
    <property type="match status" value="1"/>
</dbReference>
<accession>A0ABW4XJ73</accession>
<dbReference type="RefSeq" id="WP_345337821.1">
    <property type="nucleotide sequence ID" value="NZ_BAABLI010000004.1"/>
</dbReference>
<dbReference type="InterPro" id="IPR052922">
    <property type="entry name" value="Cytidylate_Kinase-2"/>
</dbReference>
<dbReference type="PANTHER" id="PTHR37816:SF2">
    <property type="entry name" value="DNA TOPOLOGY MODULATION PROTEIN FLAR-RELATED PROTEIN"/>
    <property type="match status" value="1"/>
</dbReference>
<dbReference type="EMBL" id="JBHUHT010000007">
    <property type="protein sequence ID" value="MFD2095109.1"/>
    <property type="molecule type" value="Genomic_DNA"/>
</dbReference>
<evidence type="ECO:0000313" key="2">
    <source>
        <dbReference type="Proteomes" id="UP001597380"/>
    </source>
</evidence>
<name>A0ABW4XJ73_9GAMM</name>
<sequence>MKKIAVFGKPANGKSTLSKKLAAATGIKLYALDSILYQPNGEEVERAQYEETHQRILSSEEWIIEGFAPLTALGTFYRRLEEADTLIYIDLPYRVTYWLVVKRFLKGLFVKPEGWPEGSSIFQGTRESFKVLKLCPKFWNHGFLQRIETLSEDKTLHVIRSVSELNRFVERHVTSHR</sequence>
<dbReference type="SUPFAM" id="SSF52540">
    <property type="entry name" value="P-loop containing nucleoside triphosphate hydrolases"/>
    <property type="match status" value="1"/>
</dbReference>
<protein>
    <submittedName>
        <fullName evidence="1">Adenylate kinase</fullName>
    </submittedName>
</protein>
<dbReference type="GO" id="GO:0016301">
    <property type="term" value="F:kinase activity"/>
    <property type="evidence" value="ECO:0007669"/>
    <property type="project" value="UniProtKB-KW"/>
</dbReference>
<gene>
    <name evidence="1" type="ORF">ACFSJ3_03870</name>
</gene>
<proteinExistence type="predicted"/>
<comment type="caution">
    <text evidence="1">The sequence shown here is derived from an EMBL/GenBank/DDBJ whole genome shotgun (WGS) entry which is preliminary data.</text>
</comment>